<sequence length="82" mass="9699">MDLEETFNKWLQVIGNPAYLNKPKDYLYKNVMVCALHFKQDDFCMELNKGILKYGVIPSVNLKGMYVYILYNLRLPNIQIHL</sequence>
<dbReference type="EMBL" id="JASPKY010000068">
    <property type="protein sequence ID" value="KAK9743516.1"/>
    <property type="molecule type" value="Genomic_DNA"/>
</dbReference>
<evidence type="ECO:0000256" key="4">
    <source>
        <dbReference type="ARBA" id="ARBA00023125"/>
    </source>
</evidence>
<dbReference type="Pfam" id="PF05485">
    <property type="entry name" value="THAP"/>
    <property type="match status" value="1"/>
</dbReference>
<evidence type="ECO:0000256" key="2">
    <source>
        <dbReference type="ARBA" id="ARBA00022771"/>
    </source>
</evidence>
<organism evidence="6 7">
    <name type="scientific">Popillia japonica</name>
    <name type="common">Japanese beetle</name>
    <dbReference type="NCBI Taxonomy" id="7064"/>
    <lineage>
        <taxon>Eukaryota</taxon>
        <taxon>Metazoa</taxon>
        <taxon>Ecdysozoa</taxon>
        <taxon>Arthropoda</taxon>
        <taxon>Hexapoda</taxon>
        <taxon>Insecta</taxon>
        <taxon>Pterygota</taxon>
        <taxon>Neoptera</taxon>
        <taxon>Endopterygota</taxon>
        <taxon>Coleoptera</taxon>
        <taxon>Polyphaga</taxon>
        <taxon>Scarabaeiformia</taxon>
        <taxon>Scarabaeidae</taxon>
        <taxon>Rutelinae</taxon>
        <taxon>Popillia</taxon>
    </lineage>
</organism>
<keyword evidence="3" id="KW-0862">Zinc</keyword>
<proteinExistence type="predicted"/>
<dbReference type="InterPro" id="IPR006612">
    <property type="entry name" value="THAP_Znf"/>
</dbReference>
<feature type="domain" description="THAP-type" evidence="5">
    <location>
        <begin position="4"/>
        <end position="61"/>
    </location>
</feature>
<dbReference type="GO" id="GO:0008270">
    <property type="term" value="F:zinc ion binding"/>
    <property type="evidence" value="ECO:0007669"/>
    <property type="project" value="UniProtKB-KW"/>
</dbReference>
<comment type="caution">
    <text evidence="6">The sequence shown here is derived from an EMBL/GenBank/DDBJ whole genome shotgun (WGS) entry which is preliminary data.</text>
</comment>
<reference evidence="6 7" key="1">
    <citation type="journal article" date="2024" name="BMC Genomics">
        <title>De novo assembly and annotation of Popillia japonica's genome with initial clues to its potential as an invasive pest.</title>
        <authorList>
            <person name="Cucini C."/>
            <person name="Boschi S."/>
            <person name="Funari R."/>
            <person name="Cardaioli E."/>
            <person name="Iannotti N."/>
            <person name="Marturano G."/>
            <person name="Paoli F."/>
            <person name="Bruttini M."/>
            <person name="Carapelli A."/>
            <person name="Frati F."/>
            <person name="Nardi F."/>
        </authorList>
    </citation>
    <scope>NUCLEOTIDE SEQUENCE [LARGE SCALE GENOMIC DNA]</scope>
    <source>
        <strain evidence="6">DMR45628</strain>
    </source>
</reference>
<evidence type="ECO:0000313" key="7">
    <source>
        <dbReference type="Proteomes" id="UP001458880"/>
    </source>
</evidence>
<evidence type="ECO:0000256" key="1">
    <source>
        <dbReference type="ARBA" id="ARBA00022723"/>
    </source>
</evidence>
<keyword evidence="4" id="KW-0238">DNA-binding</keyword>
<keyword evidence="1" id="KW-0479">Metal-binding</keyword>
<evidence type="ECO:0000259" key="5">
    <source>
        <dbReference type="Pfam" id="PF05485"/>
    </source>
</evidence>
<evidence type="ECO:0000256" key="3">
    <source>
        <dbReference type="ARBA" id="ARBA00022833"/>
    </source>
</evidence>
<dbReference type="Proteomes" id="UP001458880">
    <property type="component" value="Unassembled WGS sequence"/>
</dbReference>
<gene>
    <name evidence="6" type="ORF">QE152_g8472</name>
</gene>
<name>A0AAW1MA48_POPJA</name>
<keyword evidence="7" id="KW-1185">Reference proteome</keyword>
<evidence type="ECO:0000313" key="6">
    <source>
        <dbReference type="EMBL" id="KAK9743516.1"/>
    </source>
</evidence>
<protein>
    <submittedName>
        <fullName evidence="6">THAP domain</fullName>
    </submittedName>
</protein>
<dbReference type="SUPFAM" id="SSF57716">
    <property type="entry name" value="Glucocorticoid receptor-like (DNA-binding domain)"/>
    <property type="match status" value="1"/>
</dbReference>
<dbReference type="GO" id="GO:0003677">
    <property type="term" value="F:DNA binding"/>
    <property type="evidence" value="ECO:0007669"/>
    <property type="project" value="UniProtKB-KW"/>
</dbReference>
<keyword evidence="2" id="KW-0863">Zinc-finger</keyword>
<accession>A0AAW1MA48</accession>
<dbReference type="AlphaFoldDB" id="A0AAW1MA48"/>